<evidence type="ECO:0000256" key="2">
    <source>
        <dbReference type="ARBA" id="ARBA00004429"/>
    </source>
</evidence>
<feature type="domain" description="HAMP" evidence="17">
    <location>
        <begin position="190"/>
        <end position="237"/>
    </location>
</feature>
<evidence type="ECO:0000259" key="16">
    <source>
        <dbReference type="PROSITE" id="PS50109"/>
    </source>
</evidence>
<dbReference type="Pfam" id="PF13675">
    <property type="entry name" value="PilJ"/>
    <property type="match status" value="1"/>
</dbReference>
<evidence type="ECO:0000256" key="6">
    <source>
        <dbReference type="ARBA" id="ARBA00022679"/>
    </source>
</evidence>
<dbReference type="InterPro" id="IPR005467">
    <property type="entry name" value="His_kinase_dom"/>
</dbReference>
<accession>A0ABX5IW97</accession>
<keyword evidence="9 14" id="KW-0418">Kinase</keyword>
<evidence type="ECO:0000256" key="8">
    <source>
        <dbReference type="ARBA" id="ARBA00022741"/>
    </source>
</evidence>
<dbReference type="Gene3D" id="1.20.120.960">
    <property type="entry name" value="Histidine kinase NarX, sensor domain"/>
    <property type="match status" value="1"/>
</dbReference>
<evidence type="ECO:0000256" key="1">
    <source>
        <dbReference type="ARBA" id="ARBA00000085"/>
    </source>
</evidence>
<dbReference type="SUPFAM" id="SSF158472">
    <property type="entry name" value="HAMP domain-like"/>
    <property type="match status" value="1"/>
</dbReference>
<dbReference type="CDD" id="cd16917">
    <property type="entry name" value="HATPase_UhpB-NarQ-NarX-like"/>
    <property type="match status" value="1"/>
</dbReference>
<dbReference type="PANTHER" id="PTHR24421:SF10">
    <property type="entry name" value="NITRATE_NITRITE SENSOR PROTEIN NARQ"/>
    <property type="match status" value="1"/>
</dbReference>
<reference evidence="18 19" key="1">
    <citation type="submission" date="2018-03" db="EMBL/GenBank/DDBJ databases">
        <authorList>
            <person name="Zhou J."/>
            <person name="Li X."/>
            <person name="Xue M."/>
            <person name="Yin J."/>
        </authorList>
    </citation>
    <scope>NUCLEOTIDE SEQUENCE [LARGE SCALE GENOMIC DNA]</scope>
    <source>
        <strain evidence="18 19">SYSU ZJ2214</strain>
    </source>
</reference>
<evidence type="ECO:0000259" key="17">
    <source>
        <dbReference type="PROSITE" id="PS50885"/>
    </source>
</evidence>
<organism evidence="18 19">
    <name type="scientific">Halomonas litopenaei</name>
    <dbReference type="NCBI Taxonomy" id="2109328"/>
    <lineage>
        <taxon>Bacteria</taxon>
        <taxon>Pseudomonadati</taxon>
        <taxon>Pseudomonadota</taxon>
        <taxon>Gammaproteobacteria</taxon>
        <taxon>Oceanospirillales</taxon>
        <taxon>Halomonadaceae</taxon>
        <taxon>Halomonas</taxon>
    </lineage>
</organism>
<dbReference type="EC" id="2.7.13.3" evidence="14"/>
<keyword evidence="10 14" id="KW-0067">ATP-binding</keyword>
<keyword evidence="6 14" id="KW-0808">Transferase</keyword>
<dbReference type="PROSITE" id="PS50109">
    <property type="entry name" value="HIS_KIN"/>
    <property type="match status" value="1"/>
</dbReference>
<dbReference type="Proteomes" id="UP000241895">
    <property type="component" value="Unassembled WGS sequence"/>
</dbReference>
<dbReference type="InterPro" id="IPR016380">
    <property type="entry name" value="Sig_transdc_His_kin_NarX/NarQ"/>
</dbReference>
<dbReference type="PANTHER" id="PTHR24421">
    <property type="entry name" value="NITRATE/NITRITE SENSOR PROTEIN NARX-RELATED"/>
    <property type="match status" value="1"/>
</dbReference>
<dbReference type="InterPro" id="IPR029095">
    <property type="entry name" value="NarX-like_N"/>
</dbReference>
<keyword evidence="3 14" id="KW-1003">Cell membrane</keyword>
<dbReference type="PROSITE" id="PS50885">
    <property type="entry name" value="HAMP"/>
    <property type="match status" value="1"/>
</dbReference>
<dbReference type="SMART" id="SM00387">
    <property type="entry name" value="HATPase_c"/>
    <property type="match status" value="1"/>
</dbReference>
<dbReference type="Pfam" id="PF07730">
    <property type="entry name" value="HisKA_3"/>
    <property type="match status" value="1"/>
</dbReference>
<evidence type="ECO:0000256" key="3">
    <source>
        <dbReference type="ARBA" id="ARBA00022475"/>
    </source>
</evidence>
<gene>
    <name evidence="18" type="ORF">C6W88_15015</name>
</gene>
<keyword evidence="19" id="KW-1185">Reference proteome</keyword>
<evidence type="ECO:0000313" key="18">
    <source>
        <dbReference type="EMBL" id="PTL93328.1"/>
    </source>
</evidence>
<dbReference type="Gene3D" id="6.10.340.10">
    <property type="match status" value="1"/>
</dbReference>
<keyword evidence="7 15" id="KW-0812">Transmembrane</keyword>
<evidence type="ECO:0000256" key="4">
    <source>
        <dbReference type="ARBA" id="ARBA00022519"/>
    </source>
</evidence>
<dbReference type="SUPFAM" id="SSF55874">
    <property type="entry name" value="ATPase domain of HSP90 chaperone/DNA topoisomerase II/histidine kinase"/>
    <property type="match status" value="1"/>
</dbReference>
<dbReference type="CDD" id="cd06225">
    <property type="entry name" value="HAMP"/>
    <property type="match status" value="1"/>
</dbReference>
<evidence type="ECO:0000256" key="14">
    <source>
        <dbReference type="PIRNR" id="PIRNR003167"/>
    </source>
</evidence>
<dbReference type="Gene3D" id="3.30.565.10">
    <property type="entry name" value="Histidine kinase-like ATPase, C-terminal domain"/>
    <property type="match status" value="1"/>
</dbReference>
<dbReference type="InterPro" id="IPR050482">
    <property type="entry name" value="Sensor_HK_TwoCompSys"/>
</dbReference>
<dbReference type="InterPro" id="IPR036890">
    <property type="entry name" value="HATPase_C_sf"/>
</dbReference>
<evidence type="ECO:0000256" key="12">
    <source>
        <dbReference type="ARBA" id="ARBA00023012"/>
    </source>
</evidence>
<dbReference type="CDD" id="cd19408">
    <property type="entry name" value="NarX_NarQ_sensor"/>
    <property type="match status" value="1"/>
</dbReference>
<comment type="catalytic activity">
    <reaction evidence="1 14">
        <text>ATP + protein L-histidine = ADP + protein N-phospho-L-histidine.</text>
        <dbReference type="EC" id="2.7.13.3"/>
    </reaction>
</comment>
<dbReference type="InterPro" id="IPR003594">
    <property type="entry name" value="HATPase_dom"/>
</dbReference>
<keyword evidence="5" id="KW-0597">Phosphoprotein</keyword>
<dbReference type="InterPro" id="IPR042295">
    <property type="entry name" value="NarX-like_N_sf"/>
</dbReference>
<evidence type="ECO:0000256" key="11">
    <source>
        <dbReference type="ARBA" id="ARBA00022989"/>
    </source>
</evidence>
<keyword evidence="8 14" id="KW-0547">Nucleotide-binding</keyword>
<dbReference type="InterPro" id="IPR003660">
    <property type="entry name" value="HAMP_dom"/>
</dbReference>
<dbReference type="PIRSF" id="PIRSF003167">
    <property type="entry name" value="STHK_NarX/NarQ"/>
    <property type="match status" value="1"/>
</dbReference>
<dbReference type="Pfam" id="PF02518">
    <property type="entry name" value="HATPase_c"/>
    <property type="match status" value="1"/>
</dbReference>
<comment type="subcellular location">
    <subcellularLocation>
        <location evidence="2">Cell inner membrane</location>
        <topology evidence="2">Multi-pass membrane protein</topology>
    </subcellularLocation>
</comment>
<keyword evidence="11 15" id="KW-1133">Transmembrane helix</keyword>
<evidence type="ECO:0000256" key="15">
    <source>
        <dbReference type="SAM" id="Phobius"/>
    </source>
</evidence>
<proteinExistence type="predicted"/>
<evidence type="ECO:0000256" key="9">
    <source>
        <dbReference type="ARBA" id="ARBA00022777"/>
    </source>
</evidence>
<evidence type="ECO:0000256" key="10">
    <source>
        <dbReference type="ARBA" id="ARBA00022840"/>
    </source>
</evidence>
<dbReference type="Gene3D" id="1.20.5.1930">
    <property type="match status" value="1"/>
</dbReference>
<evidence type="ECO:0000256" key="7">
    <source>
        <dbReference type="ARBA" id="ARBA00022692"/>
    </source>
</evidence>
<dbReference type="EMBL" id="PXNS01000009">
    <property type="protein sequence ID" value="PTL93328.1"/>
    <property type="molecule type" value="Genomic_DNA"/>
</dbReference>
<keyword evidence="4 14" id="KW-0997">Cell inner membrane</keyword>
<keyword evidence="12 14" id="KW-0902">Two-component regulatory system</keyword>
<comment type="caution">
    <text evidence="18">The sequence shown here is derived from an EMBL/GenBank/DDBJ whole genome shotgun (WGS) entry which is preliminary data.</text>
</comment>
<feature type="domain" description="Histidine kinase" evidence="16">
    <location>
        <begin position="408"/>
        <end position="604"/>
    </location>
</feature>
<evidence type="ECO:0000256" key="5">
    <source>
        <dbReference type="ARBA" id="ARBA00022553"/>
    </source>
</evidence>
<keyword evidence="13 14" id="KW-0472">Membrane</keyword>
<feature type="transmembrane region" description="Helical" evidence="15">
    <location>
        <begin position="163"/>
        <end position="184"/>
    </location>
</feature>
<name>A0ABX5IW97_9GAMM</name>
<sequence>MNGAFYLRRSLMLRMLVAMAAISCLALVSLLGSIVIAKSAGGYADAINQAGSLRMQAYRLLATSELLPADHPRRRWQHEQMEATLAAGAIIALIPVDADDPLREAYDRVVECWHETLRPNTVDFEGGDVFRLDDKVAEFVDKVDILVGRLQEYAESKVVFLEVFQGASLAVLVIFMVMVVYRIVCGVMPPFRDLIRVVNGVMVGDFSGRTIYRGNDELGLLSRTINKMNASLSEMYGQLEKRVAAKTHELKRSNDALRMLYLTARRLNGVTPLTREELEEVLRQLEAVTDEGPFELRLSMGGNGKDIVRLSSRPGAESAFVQAPSRGREISDKAAAGLYANGNEYAVRVREAGRDFGELRVHQPPGHMLAQWKIELVETVAGLIAAALSLSEKADEQRRLALMDERAVIARELHDSLAQSLSYLKIQVTRLQMQLDQQRHEQVAQVVAELRHGLNSSYRQLRELLNTFRLRIHESGLEAALEETVLEYSKRGDFELTLKGQWSGLSLTPNEEIHVLQIVRESLSNVARHARARHCTISLAVDDTGHYQLSVTDDGVGIGPQSDPSMSHGMAIMEERARSLSGKLTVRGIKPCGTVVTVRFLPRLLAQLPVASE</sequence>
<protein>
    <recommendedName>
        <fullName evidence="14">Sensor protein</fullName>
        <ecNumber evidence="14">2.7.13.3</ecNumber>
    </recommendedName>
</protein>
<dbReference type="InterPro" id="IPR011712">
    <property type="entry name" value="Sig_transdc_His_kin_sub3_dim/P"/>
</dbReference>
<evidence type="ECO:0000313" key="19">
    <source>
        <dbReference type="Proteomes" id="UP000241895"/>
    </source>
</evidence>
<evidence type="ECO:0000256" key="13">
    <source>
        <dbReference type="ARBA" id="ARBA00023136"/>
    </source>
</evidence>